<evidence type="ECO:0000313" key="7">
    <source>
        <dbReference type="EMBL" id="MUH37614.1"/>
    </source>
</evidence>
<name>A0A7X2ZWG2_9FLAO</name>
<dbReference type="EMBL" id="RCNR01000046">
    <property type="protein sequence ID" value="MUH37614.1"/>
    <property type="molecule type" value="Genomic_DNA"/>
</dbReference>
<keyword evidence="8" id="KW-1185">Reference proteome</keyword>
<dbReference type="InterPro" id="IPR036909">
    <property type="entry name" value="Cyt_c-like_dom_sf"/>
</dbReference>
<feature type="domain" description="Cytochrome c" evidence="6">
    <location>
        <begin position="38"/>
        <end position="129"/>
    </location>
</feature>
<dbReference type="Proteomes" id="UP000540519">
    <property type="component" value="Unassembled WGS sequence"/>
</dbReference>
<sequence>MNIYLLYIIESSKMRKSAFFMRTIILLIVGLTVSCSSSSEKKAATLYNTQCATCHQLPAINDLPKHIWKNAVLPDMAARMGIKDSTLNPFKNVSFREQHAILKSGIYPNRPSLTLKEWNLLKNYIISLAPDSLPANTHLNDYSELVQFKFKPIKLDSTPGTFITFLQFNKQNLSIITGDLKGDLLSYKYKKGDVDTLLRTSNPITAYTKKNRFSYITNTRNLNPSEIANGDIQIIINDSIQRLPIVLHRPIHTLTQDLNKDGEDELVVSEFGNFTGSLSLISKKGGKEYKKEVLLDQPGFIRTIAKDMNGDGKDDLITLAAQGKESIIIFYQQDNLNFRAESVINFSPVYGTSWFELIDYDGDGDDDIVTVHGDNADKSYVQKPYHGLRIYLNNGKNHFDEKFFFPLNGATRVVANDFDQDGDLDFGILSTFPDYLKSPESSFVYLENKNSQDFQFQPYTFEDSKLGRWLLLDAGDVDDDGDQDIILSSFTYGFTPVPENISSLWKDSKVDLMVLENKLN</sequence>
<dbReference type="PANTHER" id="PTHR46580:SF4">
    <property type="entry name" value="ATP_GTP-BINDING PROTEIN"/>
    <property type="match status" value="1"/>
</dbReference>
<dbReference type="OrthoDB" id="1391917at2"/>
<evidence type="ECO:0000256" key="2">
    <source>
        <dbReference type="ARBA" id="ARBA00022723"/>
    </source>
</evidence>
<dbReference type="SUPFAM" id="SSF46626">
    <property type="entry name" value="Cytochrome c"/>
    <property type="match status" value="1"/>
</dbReference>
<proteinExistence type="predicted"/>
<evidence type="ECO:0000313" key="8">
    <source>
        <dbReference type="Proteomes" id="UP000540519"/>
    </source>
</evidence>
<reference evidence="7 8" key="1">
    <citation type="journal article" date="2019" name="Mar. Drugs">
        <title>Comparative Genomics and CAZyme Genome Repertoires of Marine Zobellia amurskyensis KMM 3526(T) and Zobellia laminariae KMM 3676(T).</title>
        <authorList>
            <person name="Chernysheva N."/>
            <person name="Bystritskaya E."/>
            <person name="Stenkova A."/>
            <person name="Golovkin I."/>
            <person name="Nedashkovskaya O."/>
            <person name="Isaeva M."/>
        </authorList>
    </citation>
    <scope>NUCLEOTIDE SEQUENCE [LARGE SCALE GENOMIC DNA]</scope>
    <source>
        <strain evidence="7 8">KMM 3526</strain>
    </source>
</reference>
<keyword evidence="3" id="KW-0732">Signal</keyword>
<keyword evidence="1 5" id="KW-0349">Heme</keyword>
<evidence type="ECO:0000256" key="1">
    <source>
        <dbReference type="ARBA" id="ARBA00022617"/>
    </source>
</evidence>
<evidence type="ECO:0000259" key="6">
    <source>
        <dbReference type="PROSITE" id="PS51007"/>
    </source>
</evidence>
<keyword evidence="4 5" id="KW-0408">Iron</keyword>
<dbReference type="Pfam" id="PF13517">
    <property type="entry name" value="FG-GAP_3"/>
    <property type="match status" value="1"/>
</dbReference>
<dbReference type="PANTHER" id="PTHR46580">
    <property type="entry name" value="SENSOR KINASE-RELATED"/>
    <property type="match status" value="1"/>
</dbReference>
<keyword evidence="2 5" id="KW-0479">Metal-binding</keyword>
<protein>
    <recommendedName>
        <fullName evidence="6">Cytochrome c domain-containing protein</fullName>
    </recommendedName>
</protein>
<dbReference type="InterPro" id="IPR013517">
    <property type="entry name" value="FG-GAP"/>
</dbReference>
<organism evidence="7 8">
    <name type="scientific">Zobellia amurskyensis</name>
    <dbReference type="NCBI Taxonomy" id="248905"/>
    <lineage>
        <taxon>Bacteria</taxon>
        <taxon>Pseudomonadati</taxon>
        <taxon>Bacteroidota</taxon>
        <taxon>Flavobacteriia</taxon>
        <taxon>Flavobacteriales</taxon>
        <taxon>Flavobacteriaceae</taxon>
        <taxon>Zobellia</taxon>
    </lineage>
</organism>
<gene>
    <name evidence="7" type="ORF">D9O36_17330</name>
</gene>
<dbReference type="AlphaFoldDB" id="A0A7X2ZWG2"/>
<dbReference type="GO" id="GO:0009055">
    <property type="term" value="F:electron transfer activity"/>
    <property type="evidence" value="ECO:0007669"/>
    <property type="project" value="InterPro"/>
</dbReference>
<dbReference type="InterPro" id="IPR028994">
    <property type="entry name" value="Integrin_alpha_N"/>
</dbReference>
<accession>A0A7X2ZWG2</accession>
<evidence type="ECO:0000256" key="3">
    <source>
        <dbReference type="ARBA" id="ARBA00022729"/>
    </source>
</evidence>
<dbReference type="SUPFAM" id="SSF69318">
    <property type="entry name" value="Integrin alpha N-terminal domain"/>
    <property type="match status" value="1"/>
</dbReference>
<comment type="caution">
    <text evidence="7">The sequence shown here is derived from an EMBL/GenBank/DDBJ whole genome shotgun (WGS) entry which is preliminary data.</text>
</comment>
<dbReference type="GO" id="GO:0046872">
    <property type="term" value="F:metal ion binding"/>
    <property type="evidence" value="ECO:0007669"/>
    <property type="project" value="UniProtKB-KW"/>
</dbReference>
<dbReference type="InterPro" id="IPR009056">
    <property type="entry name" value="Cyt_c-like_dom"/>
</dbReference>
<dbReference type="PROSITE" id="PS51007">
    <property type="entry name" value="CYTC"/>
    <property type="match status" value="1"/>
</dbReference>
<dbReference type="GO" id="GO:0020037">
    <property type="term" value="F:heme binding"/>
    <property type="evidence" value="ECO:0007669"/>
    <property type="project" value="InterPro"/>
</dbReference>
<evidence type="ECO:0000256" key="5">
    <source>
        <dbReference type="PROSITE-ProRule" id="PRU00433"/>
    </source>
</evidence>
<evidence type="ECO:0000256" key="4">
    <source>
        <dbReference type="ARBA" id="ARBA00023004"/>
    </source>
</evidence>
<dbReference type="Gene3D" id="2.130.10.130">
    <property type="entry name" value="Integrin alpha, N-terminal"/>
    <property type="match status" value="1"/>
</dbReference>